<feature type="domain" description="Serine protease gd N-terminal" evidence="2">
    <location>
        <begin position="22"/>
        <end position="129"/>
    </location>
</feature>
<dbReference type="Pfam" id="PF16030">
    <property type="entry name" value="GD_N"/>
    <property type="match status" value="1"/>
</dbReference>
<sequence>MLRRYLLLLALCVASSKCELKSPCAELFEYTKQDEVGRWEGVVNVKSDCKLHGLWMRIFLEGDVSELNLLNIEGEVKSLKPKTNGFIIINPDLITMKNVLVPIKFAVVYEGNNPPNLSGIRLNTRTYCPVGAD</sequence>
<dbReference type="InterPro" id="IPR031986">
    <property type="entry name" value="GD_N"/>
</dbReference>
<feature type="signal peptide" evidence="1">
    <location>
        <begin position="1"/>
        <end position="18"/>
    </location>
</feature>
<evidence type="ECO:0000313" key="4">
    <source>
        <dbReference type="RefSeq" id="XP_017772500.1"/>
    </source>
</evidence>
<proteinExistence type="predicted"/>
<name>A0ABM1MD50_NICVS</name>
<organism evidence="3 4">
    <name type="scientific">Nicrophorus vespilloides</name>
    <name type="common">Boreal carrion beetle</name>
    <dbReference type="NCBI Taxonomy" id="110193"/>
    <lineage>
        <taxon>Eukaryota</taxon>
        <taxon>Metazoa</taxon>
        <taxon>Ecdysozoa</taxon>
        <taxon>Arthropoda</taxon>
        <taxon>Hexapoda</taxon>
        <taxon>Insecta</taxon>
        <taxon>Pterygota</taxon>
        <taxon>Neoptera</taxon>
        <taxon>Endopterygota</taxon>
        <taxon>Coleoptera</taxon>
        <taxon>Polyphaga</taxon>
        <taxon>Staphyliniformia</taxon>
        <taxon>Silphidae</taxon>
        <taxon>Nicrophorinae</taxon>
        <taxon>Nicrophorus</taxon>
    </lineage>
</organism>
<keyword evidence="3" id="KW-1185">Reference proteome</keyword>
<gene>
    <name evidence="4" type="primary">LOC108559661</name>
</gene>
<dbReference type="GeneID" id="108559661"/>
<dbReference type="Proteomes" id="UP000695000">
    <property type="component" value="Unplaced"/>
</dbReference>
<dbReference type="RefSeq" id="XP_017772500.1">
    <property type="nucleotide sequence ID" value="XM_017917011.1"/>
</dbReference>
<evidence type="ECO:0000256" key="1">
    <source>
        <dbReference type="SAM" id="SignalP"/>
    </source>
</evidence>
<reference evidence="4" key="1">
    <citation type="submission" date="2025-08" db="UniProtKB">
        <authorList>
            <consortium name="RefSeq"/>
        </authorList>
    </citation>
    <scope>IDENTIFICATION</scope>
    <source>
        <tissue evidence="4">Whole Larva</tissue>
    </source>
</reference>
<protein>
    <submittedName>
        <fullName evidence="4">Uncharacterized protein LOC108559661</fullName>
    </submittedName>
</protein>
<feature type="chain" id="PRO_5046298902" evidence="1">
    <location>
        <begin position="19"/>
        <end position="133"/>
    </location>
</feature>
<evidence type="ECO:0000259" key="2">
    <source>
        <dbReference type="Pfam" id="PF16030"/>
    </source>
</evidence>
<accession>A0ABM1MD50</accession>
<keyword evidence="1" id="KW-0732">Signal</keyword>
<evidence type="ECO:0000313" key="3">
    <source>
        <dbReference type="Proteomes" id="UP000695000"/>
    </source>
</evidence>